<evidence type="ECO:0000313" key="3">
    <source>
        <dbReference type="Proteomes" id="UP001233172"/>
    </source>
</evidence>
<accession>A0AAD8BLX6</accession>
<proteinExistence type="predicted"/>
<feature type="compositionally biased region" description="Polar residues" evidence="1">
    <location>
        <begin position="202"/>
        <end position="218"/>
    </location>
</feature>
<protein>
    <submittedName>
        <fullName evidence="2">Uncharacterized protein</fullName>
    </submittedName>
</protein>
<keyword evidence="3" id="KW-1185">Reference proteome</keyword>
<gene>
    <name evidence="2" type="ORF">Bpfe_013421</name>
</gene>
<dbReference type="Proteomes" id="UP001233172">
    <property type="component" value="Unassembled WGS sequence"/>
</dbReference>
<evidence type="ECO:0000313" key="2">
    <source>
        <dbReference type="EMBL" id="KAK0057057.1"/>
    </source>
</evidence>
<reference evidence="2" key="1">
    <citation type="journal article" date="2023" name="PLoS Negl. Trop. Dis.">
        <title>A genome sequence for Biomphalaria pfeifferi, the major vector snail for the human-infecting parasite Schistosoma mansoni.</title>
        <authorList>
            <person name="Bu L."/>
            <person name="Lu L."/>
            <person name="Laidemitt M.R."/>
            <person name="Zhang S.M."/>
            <person name="Mutuku M."/>
            <person name="Mkoji G."/>
            <person name="Steinauer M."/>
            <person name="Loker E.S."/>
        </authorList>
    </citation>
    <scope>NUCLEOTIDE SEQUENCE</scope>
    <source>
        <strain evidence="2">KasaAsao</strain>
    </source>
</reference>
<feature type="region of interest" description="Disordered" evidence="1">
    <location>
        <begin position="106"/>
        <end position="146"/>
    </location>
</feature>
<sequence length="227" mass="25282">MSGVFWKIYQYIIENAAFWKVNQFFIESTVFWKVYQFFFGTKQDGTVPEKSIDDNSQSLPDDKQRSQTVEVKKSLQNSEQSDLSIAEQGIANRSVNKMSEQSFVTNQSIGDTEQLVEEKSTLPNSENRSARSEGFSTTPRKDRPITTQTVKNATKDSRSVNQSIGNTVQIVGHSSQATQSVTNRATGGCATQNIGYTTQRVAGNQNANQDVENNTDGNSKSELKKQL</sequence>
<feature type="region of interest" description="Disordered" evidence="1">
    <location>
        <begin position="202"/>
        <end position="227"/>
    </location>
</feature>
<reference evidence="2" key="2">
    <citation type="submission" date="2023-04" db="EMBL/GenBank/DDBJ databases">
        <authorList>
            <person name="Bu L."/>
            <person name="Lu L."/>
            <person name="Laidemitt M.R."/>
            <person name="Zhang S.M."/>
            <person name="Mutuku M."/>
            <person name="Mkoji G."/>
            <person name="Steinauer M."/>
            <person name="Loker E.S."/>
        </authorList>
    </citation>
    <scope>NUCLEOTIDE SEQUENCE</scope>
    <source>
        <strain evidence="2">KasaAsao</strain>
        <tissue evidence="2">Whole Snail</tissue>
    </source>
</reference>
<comment type="caution">
    <text evidence="2">The sequence shown here is derived from an EMBL/GenBank/DDBJ whole genome shotgun (WGS) entry which is preliminary data.</text>
</comment>
<organism evidence="2 3">
    <name type="scientific">Biomphalaria pfeifferi</name>
    <name type="common">Bloodfluke planorb</name>
    <name type="synonym">Freshwater snail</name>
    <dbReference type="NCBI Taxonomy" id="112525"/>
    <lineage>
        <taxon>Eukaryota</taxon>
        <taxon>Metazoa</taxon>
        <taxon>Spiralia</taxon>
        <taxon>Lophotrochozoa</taxon>
        <taxon>Mollusca</taxon>
        <taxon>Gastropoda</taxon>
        <taxon>Heterobranchia</taxon>
        <taxon>Euthyneura</taxon>
        <taxon>Panpulmonata</taxon>
        <taxon>Hygrophila</taxon>
        <taxon>Lymnaeoidea</taxon>
        <taxon>Planorbidae</taxon>
        <taxon>Biomphalaria</taxon>
    </lineage>
</organism>
<dbReference type="EMBL" id="JASAOG010000057">
    <property type="protein sequence ID" value="KAK0057057.1"/>
    <property type="molecule type" value="Genomic_DNA"/>
</dbReference>
<name>A0AAD8BLX6_BIOPF</name>
<evidence type="ECO:0000256" key="1">
    <source>
        <dbReference type="SAM" id="MobiDB-lite"/>
    </source>
</evidence>
<dbReference type="AlphaFoldDB" id="A0AAD8BLX6"/>